<dbReference type="OrthoDB" id="410521at2759"/>
<dbReference type="InterPro" id="IPR044730">
    <property type="entry name" value="RNase_H-like_dom_plant"/>
</dbReference>
<evidence type="ECO:0000259" key="3">
    <source>
        <dbReference type="PROSITE" id="PS50879"/>
    </source>
</evidence>
<proteinExistence type="predicted"/>
<feature type="compositionally biased region" description="Acidic residues" evidence="2">
    <location>
        <begin position="3120"/>
        <end position="3140"/>
    </location>
</feature>
<dbReference type="SUPFAM" id="SSF54928">
    <property type="entry name" value="RNA-binding domain, RBD"/>
    <property type="match status" value="1"/>
</dbReference>
<feature type="region of interest" description="Disordered" evidence="2">
    <location>
        <begin position="3113"/>
        <end position="3201"/>
    </location>
</feature>
<feature type="domain" description="RNase H type-1" evidence="3">
    <location>
        <begin position="3271"/>
        <end position="3425"/>
    </location>
</feature>
<evidence type="ECO:0000256" key="1">
    <source>
        <dbReference type="SAM" id="Coils"/>
    </source>
</evidence>
<feature type="compositionally biased region" description="Polar residues" evidence="2">
    <location>
        <begin position="2294"/>
        <end position="2304"/>
    </location>
</feature>
<protein>
    <submittedName>
        <fullName evidence="4">ML5 protein</fullName>
    </submittedName>
</protein>
<organism evidence="4 5">
    <name type="scientific">Symbiodinium necroappetens</name>
    <dbReference type="NCBI Taxonomy" id="1628268"/>
    <lineage>
        <taxon>Eukaryota</taxon>
        <taxon>Sar</taxon>
        <taxon>Alveolata</taxon>
        <taxon>Dinophyceae</taxon>
        <taxon>Suessiales</taxon>
        <taxon>Symbiodiniaceae</taxon>
        <taxon>Symbiodinium</taxon>
    </lineage>
</organism>
<feature type="coiled-coil region" evidence="1">
    <location>
        <begin position="2364"/>
        <end position="2427"/>
    </location>
</feature>
<keyword evidence="1" id="KW-0175">Coiled coil</keyword>
<feature type="compositionally biased region" description="Polar residues" evidence="2">
    <location>
        <begin position="1962"/>
        <end position="1979"/>
    </location>
</feature>
<dbReference type="InterPro" id="IPR036397">
    <property type="entry name" value="RNaseH_sf"/>
</dbReference>
<dbReference type="EMBL" id="CAJNJA010056363">
    <property type="protein sequence ID" value="CAE7858460.1"/>
    <property type="molecule type" value="Genomic_DNA"/>
</dbReference>
<dbReference type="PROSITE" id="PS50879">
    <property type="entry name" value="RNASE_H_1"/>
    <property type="match status" value="1"/>
</dbReference>
<evidence type="ECO:0000313" key="5">
    <source>
        <dbReference type="Proteomes" id="UP000601435"/>
    </source>
</evidence>
<evidence type="ECO:0000256" key="2">
    <source>
        <dbReference type="SAM" id="MobiDB-lite"/>
    </source>
</evidence>
<comment type="caution">
    <text evidence="4">The sequence shown here is derived from an EMBL/GenBank/DDBJ whole genome shotgun (WGS) entry which is preliminary data.</text>
</comment>
<dbReference type="InterPro" id="IPR012337">
    <property type="entry name" value="RNaseH-like_sf"/>
</dbReference>
<dbReference type="GO" id="GO:0003676">
    <property type="term" value="F:nucleic acid binding"/>
    <property type="evidence" value="ECO:0007669"/>
    <property type="project" value="InterPro"/>
</dbReference>
<dbReference type="GO" id="GO:0004523">
    <property type="term" value="F:RNA-DNA hybrid ribonuclease activity"/>
    <property type="evidence" value="ECO:0007669"/>
    <property type="project" value="InterPro"/>
</dbReference>
<feature type="region of interest" description="Disordered" evidence="2">
    <location>
        <begin position="1962"/>
        <end position="1981"/>
    </location>
</feature>
<dbReference type="Gene3D" id="3.60.10.10">
    <property type="entry name" value="Endonuclease/exonuclease/phosphatase"/>
    <property type="match status" value="1"/>
</dbReference>
<evidence type="ECO:0000313" key="4">
    <source>
        <dbReference type="EMBL" id="CAE7858460.1"/>
    </source>
</evidence>
<dbReference type="Pfam" id="PF04059">
    <property type="entry name" value="RRM_2"/>
    <property type="match status" value="1"/>
</dbReference>
<dbReference type="InterPro" id="IPR002156">
    <property type="entry name" value="RNaseH_domain"/>
</dbReference>
<feature type="region of interest" description="Disordered" evidence="2">
    <location>
        <begin position="2286"/>
        <end position="2331"/>
    </location>
</feature>
<dbReference type="SUPFAM" id="SSF56219">
    <property type="entry name" value="DNase I-like"/>
    <property type="match status" value="1"/>
</dbReference>
<sequence length="5050" mass="549953">MEELAGENSAEGSKQTWCGFLFKEIASDDVDGFPLPHGCYLQRATADSWAVGLVFRRGVMLKPQQYHMVLNGVIGQLAQKGDEVLRILVMDNLEHKPFHVAERGRCRLQSSPQEPAAAAGEPDLQNCPILGGTNGILDLGSGLATLRLQPQASSALRAISASSHLRLFLWPLMGWHLRTGECNAKCIDHTGFCGLAEMSCSSFAVSTTWTRPNAVKMTLPSDLADIYGAIQNIFEISNLAPPAGGLFAGRCGIQISLPSDVAPTYSASSGDFIYRSPTAVAGLLSTAGNERPFQAQESNTLYVKLRLGATLLSEFADFAATLEIQTPTGYRCSAAEVPEAIEALVDQGSLLGSLQEDGWSSGSRSCFFNLRAGFAIFAGTSFMVRLRVRNPASPLPGDDPMNVWHLGLESMGSSPFTRRSKNVSDAFQVSEQLFGENYTASVAVLGRLADVSLQPQSYQPTLPSLLQGDASLAGTILQVFFRTAQMLPAGGTVVLQAPPDFDFGIACDVSDLPLGGHYYSKGRAGEVTRRLPFLSCAGARQSEAFGGFDAARVSLEERLFGGQAYGWQIRVVPPRIVGFAASNADWSLFTEAAAGRMDGSVAISSANGGSYQLYYREVASIQVHISDLKPRELTGKEAVLHLLFRLGGIHLSSVLRLTVPVGFIFNFPDTSFISSAGNASLTSLEEALQVPGASVDWPAGLPQQHLNVLTWSSAFYNPLETYGFLAPVAVPSRSSTQSSHSFVLEVGYDEEAMAASWELLRTTGCAFHCQAASSELPFQYSQSLADASALQQLRDICREACLLRHGCAEIEIVFTSSDASCSLCSYLSCQHVERFDAELHVLLSLTRPAASVRPAPLVRALLDGEVSFRTQRVAAVSVVRFRIRLVTTVPAPRGALLIQGPEGFFFSEQCQPVDVPPETVDRFALRSMGDGGIGCTFFRQSGVPRIQLQPGSSSLQAGLYVFELPVQNPHGLCETEEMNAQCGSLQCWSFTTVEDASASILHELDQRLVVASPPLLEKMALAGLQEVSVVQRVASDRNDQPGAVNNLIFFFALSVQLVQSTANLRLTAPDGFVFSDDCSEGFVVSEDVFGSGQTFPNGFHALPAGSTAQCIGRGEVAEATLAPALLAANTKYAFRIRVTNPPVPPTLNPTWSFTLANEASELFESFPLWQIQGLFTPIAVPASSVDAQAYQSCLFEPASSLQTPPVRVRFQPRSAFQELQLEAPQGWTLLPELYCSFGLDGWAVRFDGSKGGNTTCAATGGQLVVRVASTEDSWAGVSFYELWVAAEPPPVPRDAAVWRLQTFRLDVPADAEVISKLIYDVGQISGVRVYQRMASWAVINRGNEYLGDTVLDLTLVVGFASPIVADDELVITAPSGFNLAATPISGECLQAQVIAGDMTDPSTCGRDARSPLTLANQSAFCSGRSLHLRINSSWVESLGDSVQVMLQAVSASLAPAEEENFWSASLWRNGSIVEGSDLMSWRVVPQVQQPFLEPLVGARQAAGAYPVQLQFSFVIRAAAARWCLKALQPAAFNFSATRLLSAREESILPDDTGVQLALHGVNLLTSVAGEVGSFASMRPDRRYVFLLANVGLPSVAGTVHFEAHTYDLSGALSNSGKAVEAFTVLGKVEVADLQVFPWLQDTVHEAARVLLDRLPPRPGDQALVHLSLWLRAIPGEHLRVSAGDLLLQEMVLKDAQSNNQLRPSTVVPAAVGSTLVAEFLGNVNEMKHELEVQLALPAEISGGAGAAPIWRIEVLEADWDTANRSNIVLSTNDGDFSPALLLSYAFAVSISPVAVAPNSEVVLSVSIDPSDAQITHVDLLAPRGVTFPTNCLAASSRSVLSCSAAQYDAERMQLTLTLTVAATVERSVMDVSIKAQNPASTDPDEWNRWLAIGRSGEAEVGWAESDSDYGVASMVASLDYPSQSGNLTVLLAVEVSSRAVADLQASGAGALLELRYRGNSGATTSSSVGNEAGSNQTPSDMAEQVQFRCDLGDPPEDGGWRQEGVFWYRVGGWSPVELSPAAAVTMQPCSAPGSSRVVFEIADLTPGVLSMTIEAVLSLSDSASLDTNAVARWDVTLSASGGNIVDMYPGLEAEGWWSRAWALRPLLLSWEGTSSAGAQVPVHVLFRKQDGYAPEMICLASPSKFGGGADSDAGFTMSTLSGGTMSETLGLLPDGWAWITEAEAPQELSLVTDAANITNSPAGTRFSFTVLVSLPDESKNWPVDKLWHLHFCRPTCGNSSSGQADTFFLAGFLQGETYPGWEPVQTNGKLEGAACESVDNEWNKKEQSYGGWHKQQSSGWQQPEQRQHGGYKPRDSWQNGQSWEEGKPKFPSYSMMKVEQAPAKDNGKPDDDLPIRPGEFVRGIQRFVTVARKAEIRVRKAQEEREAILGRWDKFQNELQAAFVKERELFKKDLQRNQEELNKLDEAQRGAFEDLQKAFCSPATLKSKPAAQPNQEALQEWQSLLEACEEEPDVEMTAAMAEALGAHLKDYLETKTPARRRTPRMETMTLPRPTSSQAGTKSSRAWDAFMEAASGFTRRHKEAEEDNGTDSFEATIQVTANPYQAAGQKVDGGDISDEEDDEVMVGALGRKEVAFEVETTCGEQAMPYDVVRWPVLTPAGTAPWEATSEIGAAIGLGRAVMRSGPDYEVIFWAGEAGSSHLVAFFSTLLAVFTIALVLVAIGKLPIGKGVCPTPRPGPIPNRILQVFLLFAVSYQAQAVRNPPRCRSGSAVPMPTDLELWSAGQRTLREQLIEAGCRHLYDQPLQRSPGKAPPPRFAVPVATEQIDDLQPTMEEEGVHVTIWVAAPFYESEVIDVLLPQPLTQNMMIEAIKGSTAVMPDSFDQFYATTPQIGDHYASFIACPPWLGETSKTMLVMDAREIGGTVFAFYVDDEISLQTVKNNLLEFEASQPDVYLFGHHRPLQPGQLARPITAGVVKVVPRGAICRWSDELTTRLRQVDRWLPNLDPPGARDGLFEVFQSTDDQVIEDLIEDDERPIEQAAAEMLMVDYPCVVYLPEERIAKLAHEGRRIWEIYAVLNVNELSGEDTFVIFLDLQQLGLFPQWAQLTTADFDPREYVSGLQLQGIQDWVITVIGGQPQRNGKLVVKNCETLVITLQPPEETSNENDSGDEESDDDDSDSGDDSSRVSLNSGSDETVINEGPPRGPPPPRSVQRSRSPRRDPRDNDGVYQRASSSSPWQVPLAELLPPPRFDIDCETIPLQHGAEEVSQIVAVWPPDWMQASLDDIDFKPVARQALAALVHWTTILCGTAQLSNLAVHIYTDGSYAEEQGISGAAALMLLRDDSNRTAWLGGCGTKILGDPDSLWTGSYPPALYAEQVAIVLALLWIGQALHFMPIGEVVVHFDCQAAGWSADGSWAPCNSFATKVHELELFIRSLLAGRLTFQHVKAHEGDAWNEAADVMAKTVIGWRRQCGLEEEESCASNMEELVPTVANTTTSDKAVVRVNVLSVNLQGMKGKHAYVEQQLEWKGIQIAFFQETKDAEGTVSSRRFLRLASPSQAHWGTAIWFSKTLGAFEVEGKRMIIEEADLVIVQSTPRLLLVSIDKDGLKCLLFSGHCPHEARAEERQQFLSELARRLRQLPPHDLVIGGIDANARPPLAYAEVTGTRPFSQPDFAGQEFAATLHDCNLWLPATFHDYHHGIDATYQHPNGQEHRIDFIALGGRAPANQVESRVALDFDTANKLEDHKAVELTLAFTVGGLHGERKLYRPRFDRQRMRSREGQAIIREAMISYQAPQWSVDVDRHCQHLQDYLLRLMEDNFRVPSGGFRATYISPEVWSWREAKLKLKELAGHRRRMWPTAVAEAFSWWAGSSDAWSPRAVLKQELLYDMVAAAITFATDRIKRRIYKDKQTFLEKLAHDGLSSTAQILQRLRQHGIGGRKNKAQKKPLPKLCRQDGGLAANRTQHDDVWLKHFGDQEYGQNYLKQAGNLSGDPAEVPWTNADVPTRAEVEQILRATPLGKSPGLDNIPGELLRAAPVEMSAAVHPLYVKSLLTLCQPLQWRGGILFSAWKRAGPIELPENSRSLFVSTTLGKAYHKLIRGRGQGALQSVLHGLHLGSQRGAPIGFASMYLLSFLRHAQARHHSCAALFIDTRAAYYRAVRQVAIGTLQADEDVARLLSYFGLGPDDMHHLLRIVQEGGLMKEAGIKESVQAACADFHRGTWFVSSYATGHKLATTTTGSRPGESWADAIFAYIYARAMGTLVERADGESLLSYIEHNPDNGIFSGPAGKVASIARAWADDSVLPIEDKSPGQLVAKLKRLASLAISTLEEFGLSPNLKPGKTSAILSLVGKGAMAARRAATIQGRPAILLEDLAIELPIVPQYVHLGAVIDNKLTLKGESRHRLALLGSAYDQGKRLVFQNKTIPLAIRASLFETGVRSTLFNLSIWMPEGEAWSKLSGGYSRCLRRLLSTHYKGADLFKIPLPMVHVLTDSWSLDLVAMRSRLGLLAALVTNGPDILWAVLQQEQRWMSQLQIDLRRLRTFDSECSGPDTSRQMIGPAECAACAFDPKVGLEPTSSRRDWLCIFGIPRGAATHCEARASLPHNLGDGSHHRWSDEAASAYRAICGELFEAHSWSDADGLVRAIVGVLSSVPLYASEECDVCDYIAGEVRELRGLDPQLLWDEMSTEIVLQALETTPLSPRAAISECCERSNTLQDFKAEIAAIQWEQIVRGCSFDRETPEATPEILEISWEDGGDFSSGVVEVMIRNIPTEYTQDELIMEVSEVMGSPHFFDFFYLPWDTQNDCNIGYVFVNFPDPAAAQNAVRAFSNYHFRLHDSKKVGKVSPAHIQGLENNLRHLQDRAVVLGNHPCSPIVMWKGQKVELSLIFQELRTQDTLRKFESGHNSSPGHIQAQSDLAQAAAEALKAPAPANVGETFAALLDRAAGLSRSQGAAMNPGLVMPYMQRAAQGMQQGGQGILSPPGSVGSNYSMASMVTGGASPAAAAYNRMMAGAQGYSQPGLGQANLLQSAVPCQRPPNSDKGVSMGPPLGQFFARKPEQLTAPSPSSLNASATPWPSPQELAAIGLVADPNLCA</sequence>
<dbReference type="InterPro" id="IPR036691">
    <property type="entry name" value="Endo/exonu/phosph_ase_sf"/>
</dbReference>
<dbReference type="CDD" id="cd06222">
    <property type="entry name" value="RNase_H_like"/>
    <property type="match status" value="1"/>
</dbReference>
<dbReference type="SUPFAM" id="SSF53098">
    <property type="entry name" value="Ribonuclease H-like"/>
    <property type="match status" value="1"/>
</dbReference>
<gene>
    <name evidence="4" type="primary">ML5</name>
    <name evidence="4" type="ORF">SNEC2469_LOCUS27076</name>
</gene>
<dbReference type="InterPro" id="IPR035979">
    <property type="entry name" value="RBD_domain_sf"/>
</dbReference>
<reference evidence="4" key="1">
    <citation type="submission" date="2021-02" db="EMBL/GenBank/DDBJ databases">
        <authorList>
            <person name="Dougan E. K."/>
            <person name="Rhodes N."/>
            <person name="Thang M."/>
            <person name="Chan C."/>
        </authorList>
    </citation>
    <scope>NUCLEOTIDE SEQUENCE</scope>
</reference>
<keyword evidence="5" id="KW-1185">Reference proteome</keyword>
<feature type="compositionally biased region" description="Polar residues" evidence="2">
    <location>
        <begin position="3144"/>
        <end position="3154"/>
    </location>
</feature>
<dbReference type="Gene3D" id="3.30.420.10">
    <property type="entry name" value="Ribonuclease H-like superfamily/Ribonuclease H"/>
    <property type="match status" value="1"/>
</dbReference>
<name>A0A813ABL0_9DINO</name>
<dbReference type="PANTHER" id="PTHR19446">
    <property type="entry name" value="REVERSE TRANSCRIPTASES"/>
    <property type="match status" value="1"/>
</dbReference>
<dbReference type="InterPro" id="IPR007201">
    <property type="entry name" value="Mei2-like_Rrm_C"/>
</dbReference>
<accession>A0A813ABL0</accession>
<dbReference type="Proteomes" id="UP000601435">
    <property type="component" value="Unassembled WGS sequence"/>
</dbReference>